<dbReference type="EMBL" id="JAACFV010000016">
    <property type="protein sequence ID" value="KAF7511895.1"/>
    <property type="molecule type" value="Genomic_DNA"/>
</dbReference>
<comment type="similarity">
    <text evidence="1 4">Belongs to the SEC5 family.</text>
</comment>
<feature type="compositionally biased region" description="Basic and acidic residues" evidence="5">
    <location>
        <begin position="1031"/>
        <end position="1044"/>
    </location>
</feature>
<dbReference type="GO" id="GO:0015031">
    <property type="term" value="P:protein transport"/>
    <property type="evidence" value="ECO:0007669"/>
    <property type="project" value="UniProtKB-KW"/>
</dbReference>
<sequence length="1044" mass="115546">MADLERSIVNHYNLSTPYPVEWPAELDESDEEVAPANHLSARKSKSRYSALERSASDRRSVIPGSQKTGDGRANLVQKDEQDPLGGTDSVVAVLKQRGLPVDEDARLRNKFLLSSTTFSPGLFLSQTHSNASTQSLLQGLDYLTRSIDQKSASLKVLVESNFERFVRAKATIDNVYTEMKNQGTETETGLISPPHSRHVSRSSGHFRNFSSGSAAATSQPSKPPPSKNALRKESEFGVQGIKAPLLELSQKAEDVWGPALGGRQREERLKSIVDAVQQEREIYELGANLSKSIKQKDYEAIVEQYNSARNYSNDARAVAEKAVNGRQALTDEQIHKILVTGRMWTDVETQVKALKRDIWRRLSNVQSVLPVAGAGQTEEHMELIAVLLELGVEDNPIWVWLLSRYDYLKTKITGMSERSKVEIEILRRQLAASEATSPPATASFLRQAVRDNPRAIDTEQVIEMWETNLAFLTKLLSFSSGLLGEVMEFWDSTQSFIDGQKQNTLPTGFEGQSRKHHRLSEAGVKDLQNGAIDLVNLIRDTVFSLFADAPIEDISLLLSPFPPNTPSTPLSAALSPGESRFGRIDPQTLPPPSPKRGEPWEDFAFWPPHSNSLSAVHYLSKLLNLVGTAASEMTSLSPIKAGSHSYEKIKAMVGAARERCVRAVCDAWNKDAESCRNLEDWTRSPENRDQTKMPTLFVGFEKSILLGLQKILYFSESQTKPGSGEVLTPPPAKLLQMVKTQFVTSVYKALSGMVENAEKAVRVDEDDWIIITPDMTSTNAGNISNPPTASDTIDASSRNVRMLLTLSNLKALRVDLVPQLVNLFESSFSVKLTEESKTIRDVLGQIDARLFQSYTLPTILTLTKTIKDGINAPDWAPVSSPTQVRPYVYTTMLTLVMVHTEVSTTVSTPSVTATPSSGGGSPSALLSEILSYLLEAVSTALLEAFSNRKPEKYTLPALMQATLDTEFIAQTMSQYATSKASDTQSEIYQVLDKRTSNDARAKLQQELGEMRITLKKLRDGSRGSFGCFKRQRQERGRPERKATE</sequence>
<proteinExistence type="inferred from homology"/>
<keyword evidence="2 4" id="KW-0813">Transport</keyword>
<name>A0A8H7AVI2_9EURO</name>
<feature type="region of interest" description="Disordered" evidence="5">
    <location>
        <begin position="1023"/>
        <end position="1044"/>
    </location>
</feature>
<evidence type="ECO:0000259" key="6">
    <source>
        <dbReference type="Pfam" id="PF15469"/>
    </source>
</evidence>
<reference evidence="7" key="1">
    <citation type="submission" date="2020-02" db="EMBL/GenBank/DDBJ databases">
        <authorList>
            <person name="Palmer J.M."/>
        </authorList>
    </citation>
    <scope>NUCLEOTIDE SEQUENCE</scope>
    <source>
        <strain evidence="7">EPUS1.4</strain>
        <tissue evidence="7">Thallus</tissue>
    </source>
</reference>
<feature type="region of interest" description="Disordered" evidence="5">
    <location>
        <begin position="31"/>
        <end position="86"/>
    </location>
</feature>
<keyword evidence="8" id="KW-1185">Reference proteome</keyword>
<evidence type="ECO:0000256" key="5">
    <source>
        <dbReference type="SAM" id="MobiDB-lite"/>
    </source>
</evidence>
<dbReference type="GO" id="GO:0006887">
    <property type="term" value="P:exocytosis"/>
    <property type="evidence" value="ECO:0007669"/>
    <property type="project" value="UniProtKB-KW"/>
</dbReference>
<dbReference type="Pfam" id="PF15469">
    <property type="entry name" value="Sec5"/>
    <property type="match status" value="1"/>
</dbReference>
<evidence type="ECO:0000256" key="3">
    <source>
        <dbReference type="ARBA" id="ARBA00022483"/>
    </source>
</evidence>
<organism evidence="7 8">
    <name type="scientific">Endocarpon pusillum</name>
    <dbReference type="NCBI Taxonomy" id="364733"/>
    <lineage>
        <taxon>Eukaryota</taxon>
        <taxon>Fungi</taxon>
        <taxon>Dikarya</taxon>
        <taxon>Ascomycota</taxon>
        <taxon>Pezizomycotina</taxon>
        <taxon>Eurotiomycetes</taxon>
        <taxon>Chaetothyriomycetidae</taxon>
        <taxon>Verrucariales</taxon>
        <taxon>Verrucariaceae</taxon>
        <taxon>Endocarpon</taxon>
    </lineage>
</organism>
<evidence type="ECO:0000256" key="4">
    <source>
        <dbReference type="RuleBase" id="RU365069"/>
    </source>
</evidence>
<keyword evidence="3 4" id="KW-0268">Exocytosis</keyword>
<feature type="compositionally biased region" description="Polar residues" evidence="5">
    <location>
        <begin position="208"/>
        <end position="220"/>
    </location>
</feature>
<gene>
    <name evidence="7" type="ORF">GJ744_003128</name>
</gene>
<feature type="region of interest" description="Disordered" evidence="5">
    <location>
        <begin position="183"/>
        <end position="234"/>
    </location>
</feature>
<dbReference type="AlphaFoldDB" id="A0A8H7AVI2"/>
<accession>A0A8H7AVI2</accession>
<dbReference type="PANTHER" id="PTHR13043">
    <property type="entry name" value="EXOCYST COMPLEX COMPONENT SEC5"/>
    <property type="match status" value="1"/>
</dbReference>
<dbReference type="InterPro" id="IPR039481">
    <property type="entry name" value="EXOC2/Sec5_N_dom"/>
</dbReference>
<dbReference type="OrthoDB" id="26242at2759"/>
<dbReference type="GO" id="GO:0006893">
    <property type="term" value="P:Golgi to plasma membrane transport"/>
    <property type="evidence" value="ECO:0007669"/>
    <property type="project" value="UniProtKB-UniRule"/>
</dbReference>
<evidence type="ECO:0000313" key="7">
    <source>
        <dbReference type="EMBL" id="KAF7511895.1"/>
    </source>
</evidence>
<evidence type="ECO:0000256" key="2">
    <source>
        <dbReference type="ARBA" id="ARBA00022448"/>
    </source>
</evidence>
<feature type="domain" description="Exocyst complex component EXOC2/Sec5 N-terminal" evidence="6">
    <location>
        <begin position="81"/>
        <end position="1028"/>
    </location>
</feature>
<evidence type="ECO:0000313" key="8">
    <source>
        <dbReference type="Proteomes" id="UP000606974"/>
    </source>
</evidence>
<dbReference type="Proteomes" id="UP000606974">
    <property type="component" value="Unassembled WGS sequence"/>
</dbReference>
<dbReference type="InterPro" id="IPR029175">
    <property type="entry name" value="EXOC2/Sec5"/>
</dbReference>
<dbReference type="GO" id="GO:0000145">
    <property type="term" value="C:exocyst"/>
    <property type="evidence" value="ECO:0007669"/>
    <property type="project" value="UniProtKB-UniRule"/>
</dbReference>
<evidence type="ECO:0000256" key="1">
    <source>
        <dbReference type="ARBA" id="ARBA00010578"/>
    </source>
</evidence>
<comment type="caution">
    <text evidence="7">The sequence shown here is derived from an EMBL/GenBank/DDBJ whole genome shotgun (WGS) entry which is preliminary data.</text>
</comment>
<comment type="function">
    <text evidence="4">Component of the exocyst complex involved in the docking of exocytic vesicles with fusion sites on the plasma membrane.</text>
</comment>
<keyword evidence="4" id="KW-0653">Protein transport</keyword>
<dbReference type="PANTHER" id="PTHR13043:SF1">
    <property type="entry name" value="EXOCYST COMPLEX COMPONENT 2"/>
    <property type="match status" value="1"/>
</dbReference>
<comment type="subunit">
    <text evidence="4">Component of the exocyst complex.</text>
</comment>
<protein>
    <recommendedName>
        <fullName evidence="4">Exocyst complex component SEC5</fullName>
    </recommendedName>
</protein>